<dbReference type="AlphaFoldDB" id="X0VNX1"/>
<evidence type="ECO:0000256" key="6">
    <source>
        <dbReference type="SAM" id="Phobius"/>
    </source>
</evidence>
<feature type="transmembrane region" description="Helical" evidence="6">
    <location>
        <begin position="6"/>
        <end position="29"/>
    </location>
</feature>
<dbReference type="GO" id="GO:0015075">
    <property type="term" value="F:monoatomic ion transmembrane transporter activity"/>
    <property type="evidence" value="ECO:0007669"/>
    <property type="project" value="InterPro"/>
</dbReference>
<reference evidence="7" key="1">
    <citation type="journal article" date="2014" name="Front. Microbiol.">
        <title>High frequency of phylogenetically diverse reductive dehalogenase-homologous genes in deep subseafloor sedimentary metagenomes.</title>
        <authorList>
            <person name="Kawai M."/>
            <person name="Futagami T."/>
            <person name="Toyoda A."/>
            <person name="Takaki Y."/>
            <person name="Nishi S."/>
            <person name="Hori S."/>
            <person name="Arai W."/>
            <person name="Tsubouchi T."/>
            <person name="Morono Y."/>
            <person name="Uchiyama I."/>
            <person name="Ito T."/>
            <person name="Fujiyama A."/>
            <person name="Inagaki F."/>
            <person name="Takami H."/>
        </authorList>
    </citation>
    <scope>NUCLEOTIDE SEQUENCE</scope>
    <source>
        <strain evidence="7">Expedition CK06-06</strain>
    </source>
</reference>
<keyword evidence="5 6" id="KW-0472">Membrane</keyword>
<comment type="caution">
    <text evidence="7">The sequence shown here is derived from an EMBL/GenBank/DDBJ whole genome shotgun (WGS) entry which is preliminary data.</text>
</comment>
<evidence type="ECO:0000256" key="3">
    <source>
        <dbReference type="ARBA" id="ARBA00022692"/>
    </source>
</evidence>
<evidence type="ECO:0000256" key="1">
    <source>
        <dbReference type="ARBA" id="ARBA00004651"/>
    </source>
</evidence>
<keyword evidence="2" id="KW-1003">Cell membrane</keyword>
<keyword evidence="4 6" id="KW-1133">Transmembrane helix</keyword>
<proteinExistence type="predicted"/>
<protein>
    <submittedName>
        <fullName evidence="7">Uncharacterized protein</fullName>
    </submittedName>
</protein>
<keyword evidence="3 6" id="KW-0812">Transmembrane</keyword>
<gene>
    <name evidence="7" type="ORF">S01H1_54792</name>
</gene>
<evidence type="ECO:0000256" key="5">
    <source>
        <dbReference type="ARBA" id="ARBA00023136"/>
    </source>
</evidence>
<comment type="subcellular location">
    <subcellularLocation>
        <location evidence="1">Cell membrane</location>
        <topology evidence="1">Multi-pass membrane protein</topology>
    </subcellularLocation>
</comment>
<dbReference type="Pfam" id="PF04066">
    <property type="entry name" value="MrpF_PhaF"/>
    <property type="match status" value="1"/>
</dbReference>
<sequence>ATRETIYLDVAIGYAALSFLGVVIISRFLERGGGHR</sequence>
<evidence type="ECO:0000256" key="2">
    <source>
        <dbReference type="ARBA" id="ARBA00022475"/>
    </source>
</evidence>
<accession>X0VNX1</accession>
<organism evidence="7">
    <name type="scientific">marine sediment metagenome</name>
    <dbReference type="NCBI Taxonomy" id="412755"/>
    <lineage>
        <taxon>unclassified sequences</taxon>
        <taxon>metagenomes</taxon>
        <taxon>ecological metagenomes</taxon>
    </lineage>
</organism>
<dbReference type="GO" id="GO:0005886">
    <property type="term" value="C:plasma membrane"/>
    <property type="evidence" value="ECO:0007669"/>
    <property type="project" value="UniProtKB-SubCell"/>
</dbReference>
<feature type="non-terminal residue" evidence="7">
    <location>
        <position position="1"/>
    </location>
</feature>
<dbReference type="InterPro" id="IPR007208">
    <property type="entry name" value="MrpF/PhaF-like"/>
</dbReference>
<dbReference type="EMBL" id="BARS01035573">
    <property type="protein sequence ID" value="GAG20064.1"/>
    <property type="molecule type" value="Genomic_DNA"/>
</dbReference>
<name>X0VNX1_9ZZZZ</name>
<evidence type="ECO:0000256" key="4">
    <source>
        <dbReference type="ARBA" id="ARBA00022989"/>
    </source>
</evidence>
<evidence type="ECO:0000313" key="7">
    <source>
        <dbReference type="EMBL" id="GAG20064.1"/>
    </source>
</evidence>